<organism evidence="2 3">
    <name type="scientific">Cerina litoralis</name>
    <dbReference type="NCBI Taxonomy" id="2874477"/>
    <lineage>
        <taxon>Bacteria</taxon>
        <taxon>Pseudomonadati</taxon>
        <taxon>Bacteroidota</taxon>
        <taxon>Flavobacteriia</taxon>
        <taxon>Flavobacteriales</taxon>
        <taxon>Flavobacteriaceae</taxon>
        <taxon>Cerina</taxon>
    </lineage>
</organism>
<gene>
    <name evidence="2" type="ORF">K8352_00165</name>
</gene>
<keyword evidence="3" id="KW-1185">Reference proteome</keyword>
<evidence type="ECO:0000259" key="1">
    <source>
        <dbReference type="Pfam" id="PF01261"/>
    </source>
</evidence>
<dbReference type="Proteomes" id="UP001200642">
    <property type="component" value="Unassembled WGS sequence"/>
</dbReference>
<evidence type="ECO:0000313" key="2">
    <source>
        <dbReference type="EMBL" id="MCG2459154.1"/>
    </source>
</evidence>
<name>A0AAE3ES45_9FLAO</name>
<keyword evidence="2" id="KW-0413">Isomerase</keyword>
<dbReference type="RefSeq" id="WP_317900306.1">
    <property type="nucleotide sequence ID" value="NZ_JAIRBC010000001.1"/>
</dbReference>
<comment type="caution">
    <text evidence="2">The sequence shown here is derived from an EMBL/GenBank/DDBJ whole genome shotgun (WGS) entry which is preliminary data.</text>
</comment>
<protein>
    <submittedName>
        <fullName evidence="2">Sugar phosphate isomerase/epimerase</fullName>
    </submittedName>
</protein>
<dbReference type="PANTHER" id="PTHR12110">
    <property type="entry name" value="HYDROXYPYRUVATE ISOMERASE"/>
    <property type="match status" value="1"/>
</dbReference>
<accession>A0AAE3ES45</accession>
<proteinExistence type="predicted"/>
<dbReference type="Pfam" id="PF01261">
    <property type="entry name" value="AP_endonuc_2"/>
    <property type="match status" value="1"/>
</dbReference>
<reference evidence="2" key="1">
    <citation type="submission" date="2023-02" db="EMBL/GenBank/DDBJ databases">
        <title>Genome of Flavobacteriaceae gen. nov. sp. strain F89.</title>
        <authorList>
            <person name="Wang Y."/>
        </authorList>
    </citation>
    <scope>NUCLEOTIDE SEQUENCE</scope>
    <source>
        <strain evidence="2">F89</strain>
    </source>
</reference>
<dbReference type="PANTHER" id="PTHR12110:SF41">
    <property type="entry name" value="INOSOSE DEHYDRATASE"/>
    <property type="match status" value="1"/>
</dbReference>
<dbReference type="Gene3D" id="3.20.20.150">
    <property type="entry name" value="Divalent-metal-dependent TIM barrel enzymes"/>
    <property type="match status" value="1"/>
</dbReference>
<feature type="domain" description="Xylose isomerase-like TIM barrel" evidence="1">
    <location>
        <begin position="70"/>
        <end position="300"/>
    </location>
</feature>
<sequence length="307" mass="34650">MSKKSIPHRRIFIKQAGTALLGTFVAPQLVTASWKRKTIRVNGHLWVYASKYPPNWDCTPNLESVFSDFAYAGMDGVEIMEPNLRHDNSVSILKMLINKYRVPVSGSSYGVGFNMWDREQHKKIMEDLKIVVPRLKQVGGKTLGTSVGSADRPKTEQELDAQATILKKVMALCGDHGIELNLHNHTYEVENGLHDLKGTLVRIPNIKLGPDLNWLIRAGVDPVEFINTYGEQIVYAHIRDQYANGTWTEYVGQGDTDFPAIAAALKSQNFRGQVAIELAFPNDFTPANPLKEDWKHSREYVQRVFGW</sequence>
<dbReference type="InterPro" id="IPR036237">
    <property type="entry name" value="Xyl_isomerase-like_sf"/>
</dbReference>
<evidence type="ECO:0000313" key="3">
    <source>
        <dbReference type="Proteomes" id="UP001200642"/>
    </source>
</evidence>
<dbReference type="SUPFAM" id="SSF51658">
    <property type="entry name" value="Xylose isomerase-like"/>
    <property type="match status" value="1"/>
</dbReference>
<dbReference type="EMBL" id="JAIRBC010000001">
    <property type="protein sequence ID" value="MCG2459154.1"/>
    <property type="molecule type" value="Genomic_DNA"/>
</dbReference>
<dbReference type="InterPro" id="IPR050312">
    <property type="entry name" value="IolE/XylAMocC-like"/>
</dbReference>
<dbReference type="GO" id="GO:0016853">
    <property type="term" value="F:isomerase activity"/>
    <property type="evidence" value="ECO:0007669"/>
    <property type="project" value="UniProtKB-KW"/>
</dbReference>
<dbReference type="AlphaFoldDB" id="A0AAE3ES45"/>
<dbReference type="InterPro" id="IPR013022">
    <property type="entry name" value="Xyl_isomerase-like_TIM-brl"/>
</dbReference>